<evidence type="ECO:0000259" key="12">
    <source>
        <dbReference type="Pfam" id="PF10458"/>
    </source>
</evidence>
<dbReference type="GO" id="GO:0004832">
    <property type="term" value="F:valine-tRNA ligase activity"/>
    <property type="evidence" value="ECO:0007669"/>
    <property type="project" value="UniProtKB-EC"/>
</dbReference>
<comment type="caution">
    <text evidence="13">The sequence shown here is derived from an EMBL/GenBank/DDBJ whole genome shotgun (WGS) entry which is preliminary data.</text>
</comment>
<proteinExistence type="inferred from homology"/>
<dbReference type="Gene3D" id="3.90.740.10">
    <property type="entry name" value="Valyl/Leucyl/Isoleucyl-tRNA synthetase, editing domain"/>
    <property type="match status" value="1"/>
</dbReference>
<dbReference type="InterPro" id="IPR033705">
    <property type="entry name" value="Anticodon_Ia_Val"/>
</dbReference>
<gene>
    <name evidence="9" type="primary">valS</name>
    <name evidence="13" type="ORF">REB14_09250</name>
</gene>
<feature type="binding site" evidence="9">
    <location>
        <position position="537"/>
    </location>
    <ligand>
        <name>ATP</name>
        <dbReference type="ChEBI" id="CHEBI:30616"/>
    </ligand>
</feature>
<dbReference type="InterPro" id="IPR014729">
    <property type="entry name" value="Rossmann-like_a/b/a_fold"/>
</dbReference>
<feature type="short sequence motif" description="'HIGH' region" evidence="9">
    <location>
        <begin position="43"/>
        <end position="53"/>
    </location>
</feature>
<dbReference type="InterPro" id="IPR013155">
    <property type="entry name" value="M/V/L/I-tRNA-synth_anticd-bd"/>
</dbReference>
<dbReference type="Pfam" id="PF08264">
    <property type="entry name" value="Anticodon_1"/>
    <property type="match status" value="1"/>
</dbReference>
<keyword evidence="5 9" id="KW-0648">Protein biosynthesis</keyword>
<dbReference type="NCBIfam" id="TIGR00422">
    <property type="entry name" value="valS"/>
    <property type="match status" value="1"/>
</dbReference>
<comment type="domain">
    <text evidence="9">The C-terminal coiled-coil domain is crucial for aminoacylation activity.</text>
</comment>
<evidence type="ECO:0000256" key="3">
    <source>
        <dbReference type="ARBA" id="ARBA00022741"/>
    </source>
</evidence>
<protein>
    <recommendedName>
        <fullName evidence="9">Valine--tRNA ligase</fullName>
        <ecNumber evidence="9">6.1.1.9</ecNumber>
    </recommendedName>
    <alternativeName>
        <fullName evidence="9">Valyl-tRNA synthetase</fullName>
        <shortName evidence="9">ValRS</shortName>
    </alternativeName>
</protein>
<comment type="domain">
    <text evidence="9">ValRS has two distinct active sites: one for aminoacylation and one for editing. The misactivated threonine is translocated from the active site to the editing site.</text>
</comment>
<evidence type="ECO:0000256" key="2">
    <source>
        <dbReference type="ARBA" id="ARBA00022598"/>
    </source>
</evidence>
<dbReference type="SUPFAM" id="SSF52374">
    <property type="entry name" value="Nucleotidylyl transferase"/>
    <property type="match status" value="1"/>
</dbReference>
<feature type="short sequence motif" description="'KMSKS' region" evidence="9">
    <location>
        <begin position="534"/>
        <end position="538"/>
    </location>
</feature>
<evidence type="ECO:0000259" key="10">
    <source>
        <dbReference type="Pfam" id="PF00133"/>
    </source>
</evidence>
<dbReference type="Pfam" id="PF10458">
    <property type="entry name" value="Val_tRNA-synt_C"/>
    <property type="match status" value="1"/>
</dbReference>
<evidence type="ECO:0000256" key="1">
    <source>
        <dbReference type="ARBA" id="ARBA00022490"/>
    </source>
</evidence>
<comment type="subcellular location">
    <subcellularLocation>
        <location evidence="9">Cytoplasm</location>
    </subcellularLocation>
</comment>
<evidence type="ECO:0000256" key="8">
    <source>
        <dbReference type="ARBA" id="ARBA00047552"/>
    </source>
</evidence>
<dbReference type="InterPro" id="IPR009080">
    <property type="entry name" value="tRNAsynth_Ia_anticodon-bd"/>
</dbReference>
<dbReference type="Gene3D" id="1.10.287.380">
    <property type="entry name" value="Valyl-tRNA synthetase, C-terminal domain"/>
    <property type="match status" value="1"/>
</dbReference>
<evidence type="ECO:0000313" key="14">
    <source>
        <dbReference type="Proteomes" id="UP001260959"/>
    </source>
</evidence>
<dbReference type="PANTHER" id="PTHR11946">
    <property type="entry name" value="VALYL-TRNA SYNTHETASES"/>
    <property type="match status" value="1"/>
</dbReference>
<dbReference type="InterPro" id="IPR037118">
    <property type="entry name" value="Val-tRNA_synth_C_sf"/>
</dbReference>
<keyword evidence="7 9" id="KW-0030">Aminoacyl-tRNA synthetase</keyword>
<dbReference type="PROSITE" id="PS00178">
    <property type="entry name" value="AA_TRNA_LIGASE_I"/>
    <property type="match status" value="1"/>
</dbReference>
<accession>A0ABU1E3I9</accession>
<comment type="function">
    <text evidence="9">Catalyzes the attachment of valine to tRNA(Val). As ValRS can inadvertently accommodate and process structurally similar amino acids such as threonine, to avoid such errors, it has a 'posttransfer' editing activity that hydrolyzes mischarged Thr-tRNA(Val) in a tRNA-dependent manner.</text>
</comment>
<reference evidence="13 14" key="1">
    <citation type="submission" date="2023-08" db="EMBL/GenBank/DDBJ databases">
        <authorList>
            <person name="Maltman C."/>
        </authorList>
    </citation>
    <scope>NUCLEOTIDE SEQUENCE [LARGE SCALE GENOMIC DNA]</scope>
    <source>
        <strain evidence="13 14">ES2</strain>
    </source>
</reference>
<dbReference type="PANTHER" id="PTHR11946:SF109">
    <property type="entry name" value="VALINE--TRNA LIGASE"/>
    <property type="match status" value="1"/>
</dbReference>
<dbReference type="Gene3D" id="1.10.730.10">
    <property type="entry name" value="Isoleucyl-tRNA Synthetase, Domain 1"/>
    <property type="match status" value="1"/>
</dbReference>
<dbReference type="NCBIfam" id="NF004349">
    <property type="entry name" value="PRK05729.1"/>
    <property type="match status" value="1"/>
</dbReference>
<dbReference type="InterPro" id="IPR010978">
    <property type="entry name" value="tRNA-bd_arm"/>
</dbReference>
<dbReference type="Proteomes" id="UP001260959">
    <property type="component" value="Unassembled WGS sequence"/>
</dbReference>
<evidence type="ECO:0000256" key="9">
    <source>
        <dbReference type="HAMAP-Rule" id="MF_02004"/>
    </source>
</evidence>
<comment type="similarity">
    <text evidence="9">Belongs to the class-I aminoacyl-tRNA synthetase family. ValS type 1 subfamily.</text>
</comment>
<sequence length="871" mass="100825">MQISEKYNPQETEQKWYNYWLENKFFHSEPNDKPPYTIVIPPPNVTGILHMGHMLNNTIQDVLVRRARMRGFNACWIPGTDHASIATEAKVVAKLKSEGVNKSDITREEFLTHAWDWTNKYGGTILEQLKKLGCSCDWDRTRFTMEDKLSQQVIKSFVDLYNKGLIYRGYRMVNWDPEAKTNISDEEVIFKEQNGKLYFLKYKIEGSEEFLSVATTRPETIFGDTAVCINPNDERYAHLKGKNVIVPIVNRVIPIIEDEYVDIEFGTGALKITPAHDINDYEIGQKHQLKMIDALDDDGNLNEHGLHYAGKNRFDVRKQIAKELEEKDLLLKAEDYVNKVGTSERTGAVIEPKVSVQWFLKMSEIAKPALDVVMDDEVKFYPEKFKNTYKHWMENIRDWNISRQLWWGQQIPAYYYGEGDEDFVVAETKETALELAKQKTGNSTLTIENLRQDDDALDTWFSSWLWPMSVFDGLLDPENKDINYYYPTSDLVTGPDIIFFWVARMIMAGLEYRKEVPFKNVYFTGIVRDKQRRKMSKSLGNSPDPLELMDKYGADGVRVGILLSSAAGNDLLFDEDLMLQGRNFMTKIWNAFRLINMWNHEDKPAIATDTQVIEWFENKLNKTIAEINDQFEKFRISDALHLIYKLIWDDFCGWYLEAIKPNYGEGISKEVYHKTIYFFEELMKLLHPFMPFQSEEIWQLISERGIDEALVIAQQKEADSFNEEVIKNFEITAELISGVRNYRQTKGISPREAVEVFTNASEFANEAVVRKLANVSEIHFGQKTDKPSFTFLVGATEVSIPLSENLDLGEEKAKTEEEVKYLKGFLVSVEKKLSNEKFVANAKPEVVEGERKKQKDAQDKIAILEEKLKSL</sequence>
<keyword evidence="14" id="KW-1185">Reference proteome</keyword>
<dbReference type="InterPro" id="IPR009008">
    <property type="entry name" value="Val/Leu/Ile-tRNA-synth_edit"/>
</dbReference>
<dbReference type="SUPFAM" id="SSF47323">
    <property type="entry name" value="Anticodon-binding domain of a subclass of class I aminoacyl-tRNA synthetases"/>
    <property type="match status" value="1"/>
</dbReference>
<dbReference type="InterPro" id="IPR002300">
    <property type="entry name" value="aa-tRNA-synth_Ia"/>
</dbReference>
<keyword evidence="2 9" id="KW-0436">Ligase</keyword>
<keyword evidence="3 9" id="KW-0547">Nucleotide-binding</keyword>
<feature type="domain" description="Valyl-tRNA synthetase tRNA-binding arm" evidence="12">
    <location>
        <begin position="807"/>
        <end position="871"/>
    </location>
</feature>
<feature type="domain" description="Methionyl/Valyl/Leucyl/Isoleucyl-tRNA synthetase anticodon-binding" evidence="11">
    <location>
        <begin position="615"/>
        <end position="756"/>
    </location>
</feature>
<comment type="catalytic activity">
    <reaction evidence="8 9">
        <text>tRNA(Val) + L-valine + ATP = L-valyl-tRNA(Val) + AMP + diphosphate</text>
        <dbReference type="Rhea" id="RHEA:10704"/>
        <dbReference type="Rhea" id="RHEA-COMP:9672"/>
        <dbReference type="Rhea" id="RHEA-COMP:9708"/>
        <dbReference type="ChEBI" id="CHEBI:30616"/>
        <dbReference type="ChEBI" id="CHEBI:33019"/>
        <dbReference type="ChEBI" id="CHEBI:57762"/>
        <dbReference type="ChEBI" id="CHEBI:78442"/>
        <dbReference type="ChEBI" id="CHEBI:78537"/>
        <dbReference type="ChEBI" id="CHEBI:456215"/>
        <dbReference type="EC" id="6.1.1.9"/>
    </reaction>
</comment>
<dbReference type="EMBL" id="JAVIXS010000006">
    <property type="protein sequence ID" value="MDR4952356.1"/>
    <property type="molecule type" value="Genomic_DNA"/>
</dbReference>
<evidence type="ECO:0000256" key="6">
    <source>
        <dbReference type="ARBA" id="ARBA00023054"/>
    </source>
</evidence>
<dbReference type="PRINTS" id="PR00986">
    <property type="entry name" value="TRNASYNTHVAL"/>
</dbReference>
<feature type="domain" description="Aminoacyl-tRNA synthetase class Ia" evidence="10">
    <location>
        <begin position="15"/>
        <end position="571"/>
    </location>
</feature>
<evidence type="ECO:0000256" key="4">
    <source>
        <dbReference type="ARBA" id="ARBA00022840"/>
    </source>
</evidence>
<dbReference type="HAMAP" id="MF_02004">
    <property type="entry name" value="Val_tRNA_synth_type1"/>
    <property type="match status" value="1"/>
</dbReference>
<dbReference type="EC" id="6.1.1.9" evidence="9"/>
<evidence type="ECO:0000313" key="13">
    <source>
        <dbReference type="EMBL" id="MDR4952356.1"/>
    </source>
</evidence>
<dbReference type="InterPro" id="IPR001412">
    <property type="entry name" value="aa-tRNA-synth_I_CS"/>
</dbReference>
<dbReference type="CDD" id="cd00817">
    <property type="entry name" value="ValRS_core"/>
    <property type="match status" value="1"/>
</dbReference>
<dbReference type="Pfam" id="PF00133">
    <property type="entry name" value="tRNA-synt_1"/>
    <property type="match status" value="1"/>
</dbReference>
<evidence type="ECO:0000259" key="11">
    <source>
        <dbReference type="Pfam" id="PF08264"/>
    </source>
</evidence>
<dbReference type="InterPro" id="IPR002303">
    <property type="entry name" value="Valyl-tRNA_ligase"/>
</dbReference>
<name>A0ABU1E3I9_9FLAO</name>
<dbReference type="SUPFAM" id="SSF46589">
    <property type="entry name" value="tRNA-binding arm"/>
    <property type="match status" value="1"/>
</dbReference>
<keyword evidence="1 9" id="KW-0963">Cytoplasm</keyword>
<comment type="subunit">
    <text evidence="9">Monomer.</text>
</comment>
<dbReference type="SUPFAM" id="SSF50677">
    <property type="entry name" value="ValRS/IleRS/LeuRS editing domain"/>
    <property type="match status" value="1"/>
</dbReference>
<dbReference type="Gene3D" id="3.40.50.620">
    <property type="entry name" value="HUPs"/>
    <property type="match status" value="2"/>
</dbReference>
<keyword evidence="6 9" id="KW-0175">Coiled coil</keyword>
<organism evidence="13 14">
    <name type="scientific">Chryseobacterium metallicongregator</name>
    <dbReference type="NCBI Taxonomy" id="3073042"/>
    <lineage>
        <taxon>Bacteria</taxon>
        <taxon>Pseudomonadati</taxon>
        <taxon>Bacteroidota</taxon>
        <taxon>Flavobacteriia</taxon>
        <taxon>Flavobacteriales</taxon>
        <taxon>Weeksellaceae</taxon>
        <taxon>Chryseobacterium group</taxon>
        <taxon>Chryseobacterium</taxon>
    </lineage>
</organism>
<dbReference type="InterPro" id="IPR019499">
    <property type="entry name" value="Val-tRNA_synth_tRNA-bd"/>
</dbReference>
<dbReference type="RefSeq" id="WP_079242951.1">
    <property type="nucleotide sequence ID" value="NZ_JAVIXS010000006.1"/>
</dbReference>
<evidence type="ECO:0000256" key="5">
    <source>
        <dbReference type="ARBA" id="ARBA00022917"/>
    </source>
</evidence>
<keyword evidence="4 9" id="KW-0067">ATP-binding</keyword>
<evidence type="ECO:0000256" key="7">
    <source>
        <dbReference type="ARBA" id="ARBA00023146"/>
    </source>
</evidence>
<dbReference type="CDD" id="cd07962">
    <property type="entry name" value="Anticodon_Ia_Val"/>
    <property type="match status" value="1"/>
</dbReference>